<dbReference type="GO" id="GO:0042147">
    <property type="term" value="P:retrograde transport, endosome to Golgi"/>
    <property type="evidence" value="ECO:0007669"/>
    <property type="project" value="TreeGrafter"/>
</dbReference>
<dbReference type="PANTHER" id="PTHR13847">
    <property type="entry name" value="SARCOSINE DEHYDROGENASE-RELATED"/>
    <property type="match status" value="1"/>
</dbReference>
<dbReference type="EMBL" id="MU001631">
    <property type="protein sequence ID" value="KAF2487670.1"/>
    <property type="molecule type" value="Genomic_DNA"/>
</dbReference>
<dbReference type="Gene3D" id="3.50.50.60">
    <property type="entry name" value="FAD/NAD(P)-binding domain"/>
    <property type="match status" value="1"/>
</dbReference>
<dbReference type="GO" id="GO:0005829">
    <property type="term" value="C:cytosol"/>
    <property type="evidence" value="ECO:0007669"/>
    <property type="project" value="GOC"/>
</dbReference>
<evidence type="ECO:0000313" key="2">
    <source>
        <dbReference type="EMBL" id="KAF2487670.1"/>
    </source>
</evidence>
<keyword evidence="3" id="KW-1185">Reference proteome</keyword>
<dbReference type="InterPro" id="IPR036188">
    <property type="entry name" value="FAD/NAD-bd_sf"/>
</dbReference>
<dbReference type="PANTHER" id="PTHR13847:SF185">
    <property type="entry name" value="FAD DEPENDENT OXIDOREDUCTASE SUPERFAMILY (AFU_ORTHOLOGUE AFUA_3G02360)"/>
    <property type="match status" value="1"/>
</dbReference>
<evidence type="ECO:0000259" key="1">
    <source>
        <dbReference type="Pfam" id="PF01266"/>
    </source>
</evidence>
<feature type="domain" description="FAD dependent oxidoreductase" evidence="1">
    <location>
        <begin position="24"/>
        <end position="328"/>
    </location>
</feature>
<dbReference type="Pfam" id="PF01266">
    <property type="entry name" value="DAO"/>
    <property type="match status" value="1"/>
</dbReference>
<dbReference type="Gene3D" id="3.30.9.10">
    <property type="entry name" value="D-Amino Acid Oxidase, subunit A, domain 2"/>
    <property type="match status" value="1"/>
</dbReference>
<evidence type="ECO:0000313" key="3">
    <source>
        <dbReference type="Proteomes" id="UP000799767"/>
    </source>
</evidence>
<dbReference type="GO" id="GO:0005770">
    <property type="term" value="C:late endosome"/>
    <property type="evidence" value="ECO:0007669"/>
    <property type="project" value="TreeGrafter"/>
</dbReference>
<sequence>MAAVANGGSTTAVAKGSSEGPSTVIIGAGIIGSATAYYLAGSGNTRPESIHLVEASPELFASASGKAGGFCVSDWFETATASLGSLSFRLHKELADRHDGFTNWGYSRSTATSFVEGRQLHTTSDDWLAEGGSRAQQAGEHFISDADGAPAWLTRGRGSRSEIIGDEGGVAQVLSQSLLRLSTSAGVKLHHPAKPTKIDTDEAGNITSVQIQTPDGATQSIPCTRLLITAGAWTPSVFTTLFPSSKLRLGIQPLAGYSLVVKSPRWTRELESKGCHAIFTSMQGGISPEIFSRVGEEIYVAGLNDAQLPLPELATDAKVDAASIAELRRISEKF</sequence>
<accession>A0A6A6Q5K9</accession>
<gene>
    <name evidence="2" type="ORF">BDY17DRAFT_307025</name>
</gene>
<name>A0A6A6Q5K9_9PEZI</name>
<dbReference type="InterPro" id="IPR006076">
    <property type="entry name" value="FAD-dep_OxRdtase"/>
</dbReference>
<organism evidence="2 3">
    <name type="scientific">Neohortaea acidophila</name>
    <dbReference type="NCBI Taxonomy" id="245834"/>
    <lineage>
        <taxon>Eukaryota</taxon>
        <taxon>Fungi</taxon>
        <taxon>Dikarya</taxon>
        <taxon>Ascomycota</taxon>
        <taxon>Pezizomycotina</taxon>
        <taxon>Dothideomycetes</taxon>
        <taxon>Dothideomycetidae</taxon>
        <taxon>Mycosphaerellales</taxon>
        <taxon>Teratosphaeriaceae</taxon>
        <taxon>Neohortaea</taxon>
    </lineage>
</organism>
<dbReference type="OrthoDB" id="498204at2759"/>
<dbReference type="RefSeq" id="XP_033594239.1">
    <property type="nucleotide sequence ID" value="XM_033735085.1"/>
</dbReference>
<protein>
    <submittedName>
        <fullName evidence="2">FAD dependent oxidoreductase</fullName>
    </submittedName>
</protein>
<reference evidence="2" key="1">
    <citation type="journal article" date="2020" name="Stud. Mycol.">
        <title>101 Dothideomycetes genomes: a test case for predicting lifestyles and emergence of pathogens.</title>
        <authorList>
            <person name="Haridas S."/>
            <person name="Albert R."/>
            <person name="Binder M."/>
            <person name="Bloem J."/>
            <person name="Labutti K."/>
            <person name="Salamov A."/>
            <person name="Andreopoulos B."/>
            <person name="Baker S."/>
            <person name="Barry K."/>
            <person name="Bills G."/>
            <person name="Bluhm B."/>
            <person name="Cannon C."/>
            <person name="Castanera R."/>
            <person name="Culley D."/>
            <person name="Daum C."/>
            <person name="Ezra D."/>
            <person name="Gonzalez J."/>
            <person name="Henrissat B."/>
            <person name="Kuo A."/>
            <person name="Liang C."/>
            <person name="Lipzen A."/>
            <person name="Lutzoni F."/>
            <person name="Magnuson J."/>
            <person name="Mondo S."/>
            <person name="Nolan M."/>
            <person name="Ohm R."/>
            <person name="Pangilinan J."/>
            <person name="Park H.-J."/>
            <person name="Ramirez L."/>
            <person name="Alfaro M."/>
            <person name="Sun H."/>
            <person name="Tritt A."/>
            <person name="Yoshinaga Y."/>
            <person name="Zwiers L.-H."/>
            <person name="Turgeon B."/>
            <person name="Goodwin S."/>
            <person name="Spatafora J."/>
            <person name="Crous P."/>
            <person name="Grigoriev I."/>
        </authorList>
    </citation>
    <scope>NUCLEOTIDE SEQUENCE</scope>
    <source>
        <strain evidence="2">CBS 113389</strain>
    </source>
</reference>
<dbReference type="GeneID" id="54476087"/>
<dbReference type="AlphaFoldDB" id="A0A6A6Q5K9"/>
<dbReference type="SUPFAM" id="SSF51905">
    <property type="entry name" value="FAD/NAD(P)-binding domain"/>
    <property type="match status" value="1"/>
</dbReference>
<proteinExistence type="predicted"/>
<dbReference type="Proteomes" id="UP000799767">
    <property type="component" value="Unassembled WGS sequence"/>
</dbReference>